<keyword evidence="4 6" id="KW-0378">Hydrolase</keyword>
<keyword evidence="2 6" id="KW-0963">Cytoplasm</keyword>
<gene>
    <name evidence="6" type="primary">clpP</name>
    <name evidence="8" type="ORF">GC722_01355</name>
</gene>
<dbReference type="CDD" id="cd07017">
    <property type="entry name" value="S14_ClpP_2"/>
    <property type="match status" value="1"/>
</dbReference>
<comment type="subunit">
    <text evidence="6">Fourteen ClpP subunits assemble into 2 heptameric rings which stack back to back to give a disk-like structure with a central cavity, resembling the structure of eukaryotic proteasomes.</text>
</comment>
<dbReference type="PANTHER" id="PTHR10381">
    <property type="entry name" value="ATP-DEPENDENT CLP PROTEASE PROTEOLYTIC SUBUNIT"/>
    <property type="match status" value="1"/>
</dbReference>
<evidence type="ECO:0000256" key="4">
    <source>
        <dbReference type="ARBA" id="ARBA00022801"/>
    </source>
</evidence>
<organism evidence="8 9">
    <name type="scientific">Auraticoccus cholistanensis</name>
    <dbReference type="NCBI Taxonomy" id="2656650"/>
    <lineage>
        <taxon>Bacteria</taxon>
        <taxon>Bacillati</taxon>
        <taxon>Actinomycetota</taxon>
        <taxon>Actinomycetes</taxon>
        <taxon>Propionibacteriales</taxon>
        <taxon>Propionibacteriaceae</taxon>
        <taxon>Auraticoccus</taxon>
    </lineage>
</organism>
<dbReference type="InterPro" id="IPR001907">
    <property type="entry name" value="ClpP"/>
</dbReference>
<name>A0A6A9UP86_9ACTN</name>
<dbReference type="RefSeq" id="WP_156607287.1">
    <property type="nucleotide sequence ID" value="NZ_WPCU01000003.1"/>
</dbReference>
<dbReference type="GO" id="GO:0004176">
    <property type="term" value="F:ATP-dependent peptidase activity"/>
    <property type="evidence" value="ECO:0007669"/>
    <property type="project" value="InterPro"/>
</dbReference>
<dbReference type="EC" id="3.4.21.92" evidence="6"/>
<keyword evidence="3 6" id="KW-0645">Protease</keyword>
<evidence type="ECO:0000313" key="9">
    <source>
        <dbReference type="Proteomes" id="UP000435304"/>
    </source>
</evidence>
<accession>A0A6A9UP86</accession>
<dbReference type="GO" id="GO:0051117">
    <property type="term" value="F:ATPase binding"/>
    <property type="evidence" value="ECO:0007669"/>
    <property type="project" value="TreeGrafter"/>
</dbReference>
<proteinExistence type="inferred from homology"/>
<evidence type="ECO:0000256" key="2">
    <source>
        <dbReference type="ARBA" id="ARBA00022490"/>
    </source>
</evidence>
<dbReference type="EMBL" id="WPCU01000003">
    <property type="protein sequence ID" value="MVA74686.1"/>
    <property type="molecule type" value="Genomic_DNA"/>
</dbReference>
<keyword evidence="5 6" id="KW-0720">Serine protease</keyword>
<keyword evidence="9" id="KW-1185">Reference proteome</keyword>
<feature type="active site" description="Nucleophile" evidence="6">
    <location>
        <position position="90"/>
    </location>
</feature>
<dbReference type="GO" id="GO:0009368">
    <property type="term" value="C:endopeptidase Clp complex"/>
    <property type="evidence" value="ECO:0007669"/>
    <property type="project" value="TreeGrafter"/>
</dbReference>
<dbReference type="GO" id="GO:0004252">
    <property type="term" value="F:serine-type endopeptidase activity"/>
    <property type="evidence" value="ECO:0007669"/>
    <property type="project" value="UniProtKB-UniRule"/>
</dbReference>
<dbReference type="GO" id="GO:0006515">
    <property type="term" value="P:protein quality control for misfolded or incompletely synthesized proteins"/>
    <property type="evidence" value="ECO:0007669"/>
    <property type="project" value="TreeGrafter"/>
</dbReference>
<evidence type="ECO:0000256" key="3">
    <source>
        <dbReference type="ARBA" id="ARBA00022670"/>
    </source>
</evidence>
<dbReference type="PRINTS" id="PR00127">
    <property type="entry name" value="CLPPROTEASEP"/>
</dbReference>
<dbReference type="Pfam" id="PF00574">
    <property type="entry name" value="CLP_protease"/>
    <property type="match status" value="1"/>
</dbReference>
<evidence type="ECO:0000256" key="7">
    <source>
        <dbReference type="RuleBase" id="RU003567"/>
    </source>
</evidence>
<dbReference type="GO" id="GO:0005737">
    <property type="term" value="C:cytoplasm"/>
    <property type="evidence" value="ECO:0007669"/>
    <property type="project" value="UniProtKB-SubCell"/>
</dbReference>
<dbReference type="PANTHER" id="PTHR10381:SF70">
    <property type="entry name" value="ATP-DEPENDENT CLP PROTEASE PROTEOLYTIC SUBUNIT"/>
    <property type="match status" value="1"/>
</dbReference>
<sequence>MTETPPTVRERTASDLLDQRVLLLDGELDDSLGTQLCAQLVLLSVADPESDIALWINSPGGSVPAMLAIRDTMEMIPNDVATLGLGMAASAGQFLLAAGTRGKRYVLPHGKVLLHQGSAGIGGSAVDIELQAEDLRAMRDTVLQLTAEQTGKTPEQIFTDSLRDHWYSAEEAREYGFVDHVVTSFDQVRPRRRGVPRSGFASTGQEQA</sequence>
<comment type="function">
    <text evidence="6">Cleaves peptides in various proteins in a process that requires ATP hydrolysis. Has a chymotrypsin-like activity. Plays a major role in the degradation of misfolded proteins.</text>
</comment>
<dbReference type="AlphaFoldDB" id="A0A6A9UP86"/>
<dbReference type="Gene3D" id="3.90.226.10">
    <property type="entry name" value="2-enoyl-CoA Hydratase, Chain A, domain 1"/>
    <property type="match status" value="1"/>
</dbReference>
<dbReference type="InterPro" id="IPR023562">
    <property type="entry name" value="ClpP/TepA"/>
</dbReference>
<evidence type="ECO:0000256" key="6">
    <source>
        <dbReference type="HAMAP-Rule" id="MF_00444"/>
    </source>
</evidence>
<evidence type="ECO:0000256" key="5">
    <source>
        <dbReference type="ARBA" id="ARBA00022825"/>
    </source>
</evidence>
<protein>
    <recommendedName>
        <fullName evidence="6 7">ATP-dependent Clp protease proteolytic subunit</fullName>
        <ecNumber evidence="6">3.4.21.92</ecNumber>
    </recommendedName>
    <alternativeName>
        <fullName evidence="6">Endopeptidase Clp</fullName>
    </alternativeName>
</protein>
<dbReference type="Proteomes" id="UP000435304">
    <property type="component" value="Unassembled WGS sequence"/>
</dbReference>
<dbReference type="SUPFAM" id="SSF52096">
    <property type="entry name" value="ClpP/crotonase"/>
    <property type="match status" value="1"/>
</dbReference>
<dbReference type="HAMAP" id="MF_00444">
    <property type="entry name" value="ClpP"/>
    <property type="match status" value="1"/>
</dbReference>
<feature type="active site" evidence="6">
    <location>
        <position position="115"/>
    </location>
</feature>
<comment type="catalytic activity">
    <reaction evidence="6">
        <text>Hydrolysis of proteins to small peptides in the presence of ATP and magnesium. alpha-casein is the usual test substrate. In the absence of ATP, only oligopeptides shorter than five residues are hydrolyzed (such as succinyl-Leu-Tyr-|-NHMec, and Leu-Tyr-Leu-|-Tyr-Trp, in which cleavage of the -Tyr-|-Leu- and -Tyr-|-Trp bonds also occurs).</text>
        <dbReference type="EC" id="3.4.21.92"/>
    </reaction>
</comment>
<evidence type="ECO:0000313" key="8">
    <source>
        <dbReference type="EMBL" id="MVA74686.1"/>
    </source>
</evidence>
<reference evidence="8 9" key="1">
    <citation type="submission" date="2019-12" db="EMBL/GenBank/DDBJ databases">
        <title>Auraticoccus cholistani sp. nov., an actinomycete isolated from soil of Cholistan desert.</title>
        <authorList>
            <person name="Cheema M.T."/>
        </authorList>
    </citation>
    <scope>NUCLEOTIDE SEQUENCE [LARGE SCALE GENOMIC DNA]</scope>
    <source>
        <strain evidence="8 9">F435</strain>
    </source>
</reference>
<evidence type="ECO:0000256" key="1">
    <source>
        <dbReference type="ARBA" id="ARBA00007039"/>
    </source>
</evidence>
<dbReference type="InterPro" id="IPR029045">
    <property type="entry name" value="ClpP/crotonase-like_dom_sf"/>
</dbReference>
<comment type="similarity">
    <text evidence="1 6 7">Belongs to the peptidase S14 family.</text>
</comment>
<comment type="caution">
    <text evidence="8">The sequence shown here is derived from an EMBL/GenBank/DDBJ whole genome shotgun (WGS) entry which is preliminary data.</text>
</comment>
<comment type="subcellular location">
    <subcellularLocation>
        <location evidence="6">Cytoplasm</location>
    </subcellularLocation>
</comment>